<dbReference type="OrthoDB" id="9033662at2"/>
<reference evidence="2 3" key="1">
    <citation type="submission" date="2018-06" db="EMBL/GenBank/DDBJ databases">
        <title>Genomic Encyclopedia of Type Strains, Phase IV (KMG-V): Genome sequencing to study the core and pangenomes of soil and plant-associated prokaryotes.</title>
        <authorList>
            <person name="Whitman W."/>
        </authorList>
    </citation>
    <scope>NUCLEOTIDE SEQUENCE [LARGE SCALE GENOMIC DNA]</scope>
    <source>
        <strain evidence="2 3">SRCL-318</strain>
    </source>
</reference>
<name>A0A2V4UK66_9BURK</name>
<evidence type="ECO:0000313" key="2">
    <source>
        <dbReference type="EMBL" id="PYE21176.1"/>
    </source>
</evidence>
<dbReference type="EMBL" id="QJSQ01000015">
    <property type="protein sequence ID" value="PYE21176.1"/>
    <property type="molecule type" value="Genomic_DNA"/>
</dbReference>
<dbReference type="Proteomes" id="UP000247772">
    <property type="component" value="Unassembled WGS sequence"/>
</dbReference>
<dbReference type="InterPro" id="IPR012340">
    <property type="entry name" value="NA-bd_OB-fold"/>
</dbReference>
<accession>A0A2V4UK66</accession>
<dbReference type="AlphaFoldDB" id="A0A2V4UK66"/>
<dbReference type="RefSeq" id="WP_110855880.1">
    <property type="nucleotide sequence ID" value="NZ_QJSQ01000015.1"/>
</dbReference>
<organism evidence="2 3">
    <name type="scientific">Paraburkholderia silvatlantica</name>
    <dbReference type="NCBI Taxonomy" id="321895"/>
    <lineage>
        <taxon>Bacteria</taxon>
        <taxon>Pseudomonadati</taxon>
        <taxon>Pseudomonadota</taxon>
        <taxon>Betaproteobacteria</taxon>
        <taxon>Burkholderiales</taxon>
        <taxon>Burkholderiaceae</taxon>
        <taxon>Paraburkholderia</taxon>
    </lineage>
</organism>
<dbReference type="InterPro" id="IPR022002">
    <property type="entry name" value="ChsH2_Znr"/>
</dbReference>
<evidence type="ECO:0000313" key="3">
    <source>
        <dbReference type="Proteomes" id="UP000247772"/>
    </source>
</evidence>
<sequence length="101" mass="10420">MATMTVHACAACGQREFPERLLCPACGGRDFVDVDAGCGSVEDVTALHRRAGSGAGELAWIATVRTDAGPRVIAQLEGPLEAGAAVKLRLGADGAIRARQM</sequence>
<dbReference type="SUPFAM" id="SSF50249">
    <property type="entry name" value="Nucleic acid-binding proteins"/>
    <property type="match status" value="1"/>
</dbReference>
<feature type="domain" description="ChsH2 rubredoxin-like zinc ribbon" evidence="1">
    <location>
        <begin position="9"/>
        <end position="31"/>
    </location>
</feature>
<comment type="caution">
    <text evidence="2">The sequence shown here is derived from an EMBL/GenBank/DDBJ whole genome shotgun (WGS) entry which is preliminary data.</text>
</comment>
<evidence type="ECO:0000259" key="1">
    <source>
        <dbReference type="Pfam" id="PF12172"/>
    </source>
</evidence>
<dbReference type="Pfam" id="PF12172">
    <property type="entry name" value="zf-ChsH2"/>
    <property type="match status" value="1"/>
</dbReference>
<gene>
    <name evidence="2" type="ORF">C7410_11519</name>
</gene>
<protein>
    <recommendedName>
        <fullName evidence="1">ChsH2 rubredoxin-like zinc ribbon domain-containing protein</fullName>
    </recommendedName>
</protein>
<proteinExistence type="predicted"/>